<gene>
    <name evidence="1" type="ordered locus">Caka_2684</name>
</gene>
<keyword evidence="2" id="KW-1185">Reference proteome</keyword>
<dbReference type="Proteomes" id="UP000000925">
    <property type="component" value="Chromosome"/>
</dbReference>
<protein>
    <submittedName>
        <fullName evidence="1">Uncharacterized protein</fullName>
    </submittedName>
</protein>
<evidence type="ECO:0000313" key="2">
    <source>
        <dbReference type="Proteomes" id="UP000000925"/>
    </source>
</evidence>
<dbReference type="OrthoDB" id="9950356at2"/>
<accession>D5EPW6</accession>
<dbReference type="RefSeq" id="WP_013044421.1">
    <property type="nucleotide sequence ID" value="NC_014008.1"/>
</dbReference>
<sequence length="127" mass="14386">MIGITIGVVVLLLGGGDKVEHHLVSMQDSVKAVITDKDRRKAVMQESKVLAKDLVEVQKQVQQHLDHLVDVHKNFGSTKADFMVVAEALQADQMEAAMLLMETRDRIKAQMSREEWEAVFRVEQEME</sequence>
<organism evidence="1 2">
    <name type="scientific">Coraliomargarita akajimensis (strain DSM 45221 / IAM 15411 / JCM 23193 / KCTC 12865 / 04OKA010-24)</name>
    <dbReference type="NCBI Taxonomy" id="583355"/>
    <lineage>
        <taxon>Bacteria</taxon>
        <taxon>Pseudomonadati</taxon>
        <taxon>Verrucomicrobiota</taxon>
        <taxon>Opitutia</taxon>
        <taxon>Puniceicoccales</taxon>
        <taxon>Coraliomargaritaceae</taxon>
        <taxon>Coraliomargarita</taxon>
    </lineage>
</organism>
<dbReference type="EMBL" id="CP001998">
    <property type="protein sequence ID" value="ADE55699.1"/>
    <property type="molecule type" value="Genomic_DNA"/>
</dbReference>
<dbReference type="AlphaFoldDB" id="D5EPW6"/>
<reference evidence="1 2" key="1">
    <citation type="journal article" date="2010" name="Stand. Genomic Sci.">
        <title>Complete genome sequence of Coraliomargarita akajimensis type strain (04OKA010-24).</title>
        <authorList>
            <person name="Mavromatis K."/>
            <person name="Abt B."/>
            <person name="Brambilla E."/>
            <person name="Lapidus A."/>
            <person name="Copeland A."/>
            <person name="Deshpande S."/>
            <person name="Nolan M."/>
            <person name="Lucas S."/>
            <person name="Tice H."/>
            <person name="Cheng J.F."/>
            <person name="Han C."/>
            <person name="Detter J.C."/>
            <person name="Woyke T."/>
            <person name="Goodwin L."/>
            <person name="Pitluck S."/>
            <person name="Held B."/>
            <person name="Brettin T."/>
            <person name="Tapia R."/>
            <person name="Ivanova N."/>
            <person name="Mikhailova N."/>
            <person name="Pati A."/>
            <person name="Liolios K."/>
            <person name="Chen A."/>
            <person name="Palaniappan K."/>
            <person name="Land M."/>
            <person name="Hauser L."/>
            <person name="Chang Y.J."/>
            <person name="Jeffries C.D."/>
            <person name="Rohde M."/>
            <person name="Goker M."/>
            <person name="Bristow J."/>
            <person name="Eisen J.A."/>
            <person name="Markowitz V."/>
            <person name="Hugenholtz P."/>
            <person name="Klenk H.P."/>
            <person name="Kyrpides N.C."/>
        </authorList>
    </citation>
    <scope>NUCLEOTIDE SEQUENCE [LARGE SCALE GENOMIC DNA]</scope>
    <source>
        <strain evidence="2">DSM 45221 / IAM 15411 / JCM 23193 / KCTC 12865</strain>
    </source>
</reference>
<dbReference type="KEGG" id="caa:Caka_2684"/>
<evidence type="ECO:0000313" key="1">
    <source>
        <dbReference type="EMBL" id="ADE55699.1"/>
    </source>
</evidence>
<proteinExistence type="predicted"/>
<dbReference type="HOGENOM" id="CLU_1966841_0_0_0"/>
<dbReference type="STRING" id="583355.Caka_2684"/>
<name>D5EPW6_CORAD</name>